<accession>A0A0J1IHN8</accession>
<evidence type="ECO:0000313" key="1">
    <source>
        <dbReference type="EMBL" id="KLV25504.1"/>
    </source>
</evidence>
<dbReference type="AlphaFoldDB" id="A0A0J1IHN8"/>
<dbReference type="PATRIC" id="fig|1397.4.peg.1420"/>
<sequence>MSKSYEIEDEEILYYVYNLNWLLPKENQEVAIDFLANLPPDKTDMILPKYGKECWENGVHVIKKIGYPKNKKALPKLARLLQDRNWPGSLEAIEIFRELGKEIAIPYIENECISATKQQDLDWLEHLFFACNSLNYNENDFEHKDVYRFMKKSAESLY</sequence>
<name>A0A0J1IHN8_NIACI</name>
<dbReference type="OrthoDB" id="1846249at2"/>
<proteinExistence type="predicted"/>
<evidence type="ECO:0000313" key="2">
    <source>
        <dbReference type="Proteomes" id="UP000036045"/>
    </source>
</evidence>
<gene>
    <name evidence="1" type="ORF">ABW02_16105</name>
</gene>
<dbReference type="Gene3D" id="1.25.40.750">
    <property type="entry name" value="Domain of unknown function DUF5071"/>
    <property type="match status" value="1"/>
</dbReference>
<dbReference type="Proteomes" id="UP000036045">
    <property type="component" value="Unassembled WGS sequence"/>
</dbReference>
<organism evidence="1 2">
    <name type="scientific">Niallia circulans</name>
    <name type="common">Bacillus circulans</name>
    <dbReference type="NCBI Taxonomy" id="1397"/>
    <lineage>
        <taxon>Bacteria</taxon>
        <taxon>Bacillati</taxon>
        <taxon>Bacillota</taxon>
        <taxon>Bacilli</taxon>
        <taxon>Bacillales</taxon>
        <taxon>Bacillaceae</taxon>
        <taxon>Niallia</taxon>
    </lineage>
</organism>
<dbReference type="EMBL" id="LDPH01000016">
    <property type="protein sequence ID" value="KLV25504.1"/>
    <property type="molecule type" value="Genomic_DNA"/>
</dbReference>
<keyword evidence="2" id="KW-1185">Reference proteome</keyword>
<protein>
    <recommendedName>
        <fullName evidence="3">DUF5071 domain-containing protein</fullName>
    </recommendedName>
</protein>
<dbReference type="RefSeq" id="WP_047943308.1">
    <property type="nucleotide sequence ID" value="NZ_JARTLH010000002.1"/>
</dbReference>
<reference evidence="1 2" key="1">
    <citation type="submission" date="2015-05" db="EMBL/GenBank/DDBJ databases">
        <title>Whole genome sequence and identification of bacterial endophytes from Costus igneus.</title>
        <authorList>
            <person name="Lee Y.P."/>
            <person name="Gan H.M."/>
            <person name="Eng W."/>
            <person name="Wheatley M.S."/>
            <person name="Caraballo A."/>
            <person name="Polter S."/>
            <person name="Savka M.A."/>
            <person name="Hudson A.O."/>
        </authorList>
    </citation>
    <scope>NUCLEOTIDE SEQUENCE [LARGE SCALE GENOMIC DNA]</scope>
    <source>
        <strain evidence="1 2">RIT379</strain>
    </source>
</reference>
<comment type="caution">
    <text evidence="1">The sequence shown here is derived from an EMBL/GenBank/DDBJ whole genome shotgun (WGS) entry which is preliminary data.</text>
</comment>
<evidence type="ECO:0008006" key="3">
    <source>
        <dbReference type="Google" id="ProtNLM"/>
    </source>
</evidence>
<dbReference type="InterPro" id="IPR038692">
    <property type="entry name" value="Cthe_2751_sf"/>
</dbReference>